<gene>
    <name evidence="2" type="ORF">AB205_0201330</name>
</gene>
<protein>
    <recommendedName>
        <fullName evidence="4">Chromodomain helicase DNA binding protein 9</fullName>
    </recommendedName>
</protein>
<reference evidence="3" key="1">
    <citation type="journal article" date="2017" name="Nat. Commun.">
        <title>The North American bullfrog draft genome provides insight into hormonal regulation of long noncoding RNA.</title>
        <authorList>
            <person name="Hammond S.A."/>
            <person name="Warren R.L."/>
            <person name="Vandervalk B.P."/>
            <person name="Kucuk E."/>
            <person name="Khan H."/>
            <person name="Gibb E.A."/>
            <person name="Pandoh P."/>
            <person name="Kirk H."/>
            <person name="Zhao Y."/>
            <person name="Jones M."/>
            <person name="Mungall A.J."/>
            <person name="Coope R."/>
            <person name="Pleasance S."/>
            <person name="Moore R.A."/>
            <person name="Holt R.A."/>
            <person name="Round J.M."/>
            <person name="Ohora S."/>
            <person name="Walle B.V."/>
            <person name="Veldhoen N."/>
            <person name="Helbing C.C."/>
            <person name="Birol I."/>
        </authorList>
    </citation>
    <scope>NUCLEOTIDE SEQUENCE [LARGE SCALE GENOMIC DNA]</scope>
</reference>
<feature type="region of interest" description="Disordered" evidence="1">
    <location>
        <begin position="282"/>
        <end position="302"/>
    </location>
</feature>
<dbReference type="EMBL" id="KV923063">
    <property type="protein sequence ID" value="PIN97322.1"/>
    <property type="molecule type" value="Genomic_DNA"/>
</dbReference>
<dbReference type="OrthoDB" id="5857104at2759"/>
<dbReference type="AlphaFoldDB" id="A0A2G9P2W8"/>
<name>A0A2G9P2W8_AQUCT</name>
<organism evidence="2 3">
    <name type="scientific">Aquarana catesbeiana</name>
    <name type="common">American bullfrog</name>
    <name type="synonym">Rana catesbeiana</name>
    <dbReference type="NCBI Taxonomy" id="8400"/>
    <lineage>
        <taxon>Eukaryota</taxon>
        <taxon>Metazoa</taxon>
        <taxon>Chordata</taxon>
        <taxon>Craniata</taxon>
        <taxon>Vertebrata</taxon>
        <taxon>Euteleostomi</taxon>
        <taxon>Amphibia</taxon>
        <taxon>Batrachia</taxon>
        <taxon>Anura</taxon>
        <taxon>Neobatrachia</taxon>
        <taxon>Ranoidea</taxon>
        <taxon>Ranidae</taxon>
        <taxon>Aquarana</taxon>
    </lineage>
</organism>
<keyword evidence="3" id="KW-1185">Reference proteome</keyword>
<evidence type="ECO:0000313" key="3">
    <source>
        <dbReference type="Proteomes" id="UP000228934"/>
    </source>
</evidence>
<dbReference type="Proteomes" id="UP000228934">
    <property type="component" value="Unassembled WGS sequence"/>
</dbReference>
<dbReference type="InterPro" id="IPR051493">
    <property type="entry name" value="CHD"/>
</dbReference>
<evidence type="ECO:0000256" key="1">
    <source>
        <dbReference type="SAM" id="MobiDB-lite"/>
    </source>
</evidence>
<evidence type="ECO:0008006" key="4">
    <source>
        <dbReference type="Google" id="ProtNLM"/>
    </source>
</evidence>
<sequence>MTDPMMDFFDDTHLFDETLGLSDDAFAQHDAVSLVDELNLGAEFEPLHVDSLNHVQDSQTHQKISEFDPLSQFDSIKLHPVNQSYSSPVESVLSPRSQFSCSPIHPPSQGNGIFSDDGSPMWGHQTATSIPSQNGSPFHQHGHTQTMHQNKGFVTHHDFALFQASEQQRVSAPQPQHNRHSISACQETLTQQKNFIDINVSLPHRTSNVQQTPMVNHTNLQDSLPLEQFSQSAASLHFCSNPIGTQHESTFDSHSPAPCSVNATPPFSAHYPFSNNHLNHGTHSLSDFTESPGFPELGTKQEPCQHVLNPSEQLHSNDFHMVHSSHPQGNYNGTKMSPMTISFPSQDGSSVRLSHFNDHMESNGFSPLEDNLLQQVNAQTEPFTGLDPEDLLQEDLLPHFDDAAYVQESSNSHQAVLEHPDNMAHSEQHSMSVPNDLLNSQRLSQHNPWSSTACNHLSLIDRQHVTSQGKMYNQLC</sequence>
<proteinExistence type="predicted"/>
<accession>A0A2G9P2W8</accession>
<dbReference type="PANTHER" id="PTHR46850">
    <property type="entry name" value="CHROMODOMAIN-HELICASE-DNA-BINDING PROTEIN 9"/>
    <property type="match status" value="1"/>
</dbReference>
<dbReference type="PANTHER" id="PTHR46850:SF1">
    <property type="entry name" value="CHROMODOMAIN-HELICASE-DNA-BINDING PROTEIN 9"/>
    <property type="match status" value="1"/>
</dbReference>
<evidence type="ECO:0000313" key="2">
    <source>
        <dbReference type="EMBL" id="PIN97322.1"/>
    </source>
</evidence>